<feature type="compositionally biased region" description="Low complexity" evidence="1">
    <location>
        <begin position="45"/>
        <end position="63"/>
    </location>
</feature>
<proteinExistence type="predicted"/>
<evidence type="ECO:0000256" key="1">
    <source>
        <dbReference type="SAM" id="MobiDB-lite"/>
    </source>
</evidence>
<sequence length="232" mass="25629">MGVNVFGKSLPRRVVGGAVVLGLGVCLWFGLTARQEAPAPGESTPAAPAPALASPAPSASASPGPAPSREPEGLTQSVQVPSFEPEETSPAGYPVNLEQLKQRLPENLYWKTAAPTKDPQLLQERAEQERHQNALFGKIQAGDASEEEIQQYYDYRRQLSEDYLSFAALLLSEQGEQLPERDRGVLELSIQMHRGRLKELPRQREEALARKELQDRRREEWRRSGGGNTVPP</sequence>
<evidence type="ECO:0000256" key="2">
    <source>
        <dbReference type="SAM" id="Phobius"/>
    </source>
</evidence>
<dbReference type="Proteomes" id="UP000001351">
    <property type="component" value="Chromosome"/>
</dbReference>
<evidence type="ECO:0000313" key="5">
    <source>
        <dbReference type="Proteomes" id="UP000001351"/>
    </source>
</evidence>
<accession>Q08XE0</accession>
<dbReference type="OrthoDB" id="5526043at2"/>
<dbReference type="eggNOG" id="ENOG5032JSR">
    <property type="taxonomic scope" value="Bacteria"/>
</dbReference>
<dbReference type="EMBL" id="AAMD01000091">
    <property type="protein sequence ID" value="EAU65161.1"/>
    <property type="molecule type" value="Genomic_DNA"/>
</dbReference>
<evidence type="ECO:0000313" key="4">
    <source>
        <dbReference type="EMBL" id="EAU65161.1"/>
    </source>
</evidence>
<protein>
    <submittedName>
        <fullName evidence="3">Conserved uncharacterized protein</fullName>
    </submittedName>
</protein>
<reference evidence="3 5" key="2">
    <citation type="journal article" date="2011" name="Mol. Biol. Evol.">
        <title>Comparative genomic analysis of fruiting body formation in Myxococcales.</title>
        <authorList>
            <person name="Huntley S."/>
            <person name="Hamann N."/>
            <person name="Wegener-Feldbrugge S."/>
            <person name="Treuner-Lange A."/>
            <person name="Kube M."/>
            <person name="Reinhardt R."/>
            <person name="Klages S."/>
            <person name="Muller R."/>
            <person name="Ronning C.M."/>
            <person name="Nierman W.C."/>
            <person name="Sogaard-Andersen L."/>
        </authorList>
    </citation>
    <scope>NUCLEOTIDE SEQUENCE [LARGE SCALE GENOMIC DNA]</scope>
    <source>
        <strain evidence="3 5">DW4/3-1</strain>
    </source>
</reference>
<dbReference type="HOGENOM" id="CLU_099822_0_0_7"/>
<feature type="region of interest" description="Disordered" evidence="1">
    <location>
        <begin position="37"/>
        <end position="94"/>
    </location>
</feature>
<dbReference type="KEGG" id="sur:STAUR_2902"/>
<evidence type="ECO:0000313" key="6">
    <source>
        <dbReference type="Proteomes" id="UP000032702"/>
    </source>
</evidence>
<keyword evidence="2" id="KW-0472">Membrane</keyword>
<reference evidence="4 6" key="1">
    <citation type="submission" date="2006-04" db="EMBL/GenBank/DDBJ databases">
        <authorList>
            <person name="Nierman W.C."/>
        </authorList>
    </citation>
    <scope>NUCLEOTIDE SEQUENCE [LARGE SCALE GENOMIC DNA]</scope>
    <source>
        <strain evidence="4 6">DW4/3-1</strain>
    </source>
</reference>
<dbReference type="Proteomes" id="UP000032702">
    <property type="component" value="Unassembled WGS sequence"/>
</dbReference>
<dbReference type="STRING" id="378806.STAUR_2902"/>
<name>Q08XE0_STIAD</name>
<dbReference type="EMBL" id="CP002271">
    <property type="protein sequence ID" value="ADO70694.1"/>
    <property type="molecule type" value="Genomic_DNA"/>
</dbReference>
<gene>
    <name evidence="3" type="ordered locus">STAUR_2902</name>
    <name evidence="4" type="ORF">STIAU_4211</name>
</gene>
<evidence type="ECO:0000313" key="3">
    <source>
        <dbReference type="EMBL" id="ADO70694.1"/>
    </source>
</evidence>
<organism evidence="4 6">
    <name type="scientific">Stigmatella aurantiaca (strain DW4/3-1)</name>
    <dbReference type="NCBI Taxonomy" id="378806"/>
    <lineage>
        <taxon>Bacteria</taxon>
        <taxon>Pseudomonadati</taxon>
        <taxon>Myxococcota</taxon>
        <taxon>Myxococcia</taxon>
        <taxon>Myxococcales</taxon>
        <taxon>Cystobacterineae</taxon>
        <taxon>Archangiaceae</taxon>
        <taxon>Stigmatella</taxon>
    </lineage>
</organism>
<keyword evidence="2" id="KW-1133">Transmembrane helix</keyword>
<feature type="transmembrane region" description="Helical" evidence="2">
    <location>
        <begin position="12"/>
        <end position="31"/>
    </location>
</feature>
<feature type="compositionally biased region" description="Basic and acidic residues" evidence="1">
    <location>
        <begin position="199"/>
        <end position="223"/>
    </location>
</feature>
<keyword evidence="2" id="KW-0812">Transmembrane</keyword>
<feature type="region of interest" description="Disordered" evidence="1">
    <location>
        <begin position="199"/>
        <end position="232"/>
    </location>
</feature>
<dbReference type="AlphaFoldDB" id="Q08XE0"/>
<keyword evidence="5" id="KW-1185">Reference proteome</keyword>